<dbReference type="CDD" id="cd14256">
    <property type="entry name" value="Dockerin_I"/>
    <property type="match status" value="1"/>
</dbReference>
<feature type="chain" id="PRO_5015652286" description="Dockerin domain-containing protein" evidence="1">
    <location>
        <begin position="27"/>
        <end position="104"/>
    </location>
</feature>
<accession>A0A2S8R9V9</accession>
<name>A0A2S8R9V9_9FIRM</name>
<sequence>MLKRKCLFSLLLCTALFFSSICFVFASENAPSETGQTSDEINVVKILGNGPGYVEVLKGDLNGDGEINSLDYSLAKKILLDTSDLNPVDAIHLAVADLNCKFSN</sequence>
<keyword evidence="1" id="KW-0732">Signal</keyword>
<dbReference type="GO" id="GO:0000272">
    <property type="term" value="P:polysaccharide catabolic process"/>
    <property type="evidence" value="ECO:0007669"/>
    <property type="project" value="InterPro"/>
</dbReference>
<evidence type="ECO:0000313" key="4">
    <source>
        <dbReference type="Proteomes" id="UP000239720"/>
    </source>
</evidence>
<protein>
    <recommendedName>
        <fullName evidence="2">Dockerin domain-containing protein</fullName>
    </recommendedName>
</protein>
<organism evidence="3 4">
    <name type="scientific">Acetivibrio saccincola</name>
    <dbReference type="NCBI Taxonomy" id="1677857"/>
    <lineage>
        <taxon>Bacteria</taxon>
        <taxon>Bacillati</taxon>
        <taxon>Bacillota</taxon>
        <taxon>Clostridia</taxon>
        <taxon>Eubacteriales</taxon>
        <taxon>Oscillospiraceae</taxon>
        <taxon>Acetivibrio</taxon>
    </lineage>
</organism>
<dbReference type="InterPro" id="IPR036439">
    <property type="entry name" value="Dockerin_dom_sf"/>
</dbReference>
<comment type="caution">
    <text evidence="3">The sequence shown here is derived from an EMBL/GenBank/DDBJ whole genome shotgun (WGS) entry which is preliminary data.</text>
</comment>
<evidence type="ECO:0000259" key="2">
    <source>
        <dbReference type="PROSITE" id="PS51766"/>
    </source>
</evidence>
<feature type="domain" description="Dockerin" evidence="2">
    <location>
        <begin position="54"/>
        <end position="104"/>
    </location>
</feature>
<reference evidence="3 4" key="1">
    <citation type="journal article" date="2018" name="Syst. Appl. Microbiol.">
        <title>Characterization and high-quality draft genome sequence of Herbivorax saccincola A7, an anaerobic, alkaliphilic, thermophilic, cellulolytic, and xylanolytic bacterium.</title>
        <authorList>
            <person name="Aikawa S."/>
            <person name="Baramee S."/>
            <person name="Sermsathanaswadi J."/>
            <person name="Thianheng P."/>
            <person name="Tachaapaikoon C."/>
            <person name="Shikata A."/>
            <person name="Waeonukul R."/>
            <person name="Pason P."/>
            <person name="Ratanakhanokchai K."/>
            <person name="Kosugi A."/>
        </authorList>
    </citation>
    <scope>NUCLEOTIDE SEQUENCE [LARGE SCALE GENOMIC DNA]</scope>
    <source>
        <strain evidence="3 4">A7</strain>
    </source>
</reference>
<dbReference type="Gene3D" id="1.10.1330.10">
    <property type="entry name" value="Dockerin domain"/>
    <property type="match status" value="1"/>
</dbReference>
<dbReference type="EMBL" id="NEMB01000003">
    <property type="protein sequence ID" value="PQQ66597.1"/>
    <property type="molecule type" value="Genomic_DNA"/>
</dbReference>
<dbReference type="Proteomes" id="UP000239720">
    <property type="component" value="Unassembled WGS sequence"/>
</dbReference>
<dbReference type="RefSeq" id="WP_105367923.1">
    <property type="nucleotide sequence ID" value="NZ_NEMB01000003.1"/>
</dbReference>
<dbReference type="AlphaFoldDB" id="A0A2S8R9V9"/>
<evidence type="ECO:0000256" key="1">
    <source>
        <dbReference type="SAM" id="SignalP"/>
    </source>
</evidence>
<dbReference type="InterPro" id="IPR002105">
    <property type="entry name" value="Dockerin_1_rpt"/>
</dbReference>
<gene>
    <name evidence="3" type="ORF">B9R14_07450</name>
</gene>
<dbReference type="PROSITE" id="PS51766">
    <property type="entry name" value="DOCKERIN"/>
    <property type="match status" value="1"/>
</dbReference>
<dbReference type="OrthoDB" id="48736at2"/>
<feature type="signal peptide" evidence="1">
    <location>
        <begin position="1"/>
        <end position="26"/>
    </location>
</feature>
<dbReference type="PROSITE" id="PS00018">
    <property type="entry name" value="EF_HAND_1"/>
    <property type="match status" value="1"/>
</dbReference>
<evidence type="ECO:0000313" key="3">
    <source>
        <dbReference type="EMBL" id="PQQ66597.1"/>
    </source>
</evidence>
<dbReference type="GO" id="GO:0004553">
    <property type="term" value="F:hydrolase activity, hydrolyzing O-glycosyl compounds"/>
    <property type="evidence" value="ECO:0007669"/>
    <property type="project" value="InterPro"/>
</dbReference>
<dbReference type="InterPro" id="IPR018247">
    <property type="entry name" value="EF_Hand_1_Ca_BS"/>
</dbReference>
<dbReference type="InterPro" id="IPR016134">
    <property type="entry name" value="Dockerin_dom"/>
</dbReference>
<dbReference type="SUPFAM" id="SSF63446">
    <property type="entry name" value="Type I dockerin domain"/>
    <property type="match status" value="1"/>
</dbReference>
<proteinExistence type="predicted"/>
<dbReference type="Pfam" id="PF00404">
    <property type="entry name" value="Dockerin_1"/>
    <property type="match status" value="1"/>
</dbReference>